<sequence length="192" mass="21403">MIPLLHGSPSSCKGVPNAYDQCLLDATIGQKTTLDNVQADKERRWRFGHPPWVAMPRSGQRYQRVQSVVLPAVEGVDNLLLSYRIPFGYDGVLITITALFTGTGFIEGSGDLVWRVQNNFRYFKDLGAIELSLGDLQFPYSLEGGGYRLYSNDLIRMYVNLGAGALGRLDPNGRIVVGITGWIYPISIYKQR</sequence>
<organism evidence="1">
    <name type="scientific">marine sediment metagenome</name>
    <dbReference type="NCBI Taxonomy" id="412755"/>
    <lineage>
        <taxon>unclassified sequences</taxon>
        <taxon>metagenomes</taxon>
        <taxon>ecological metagenomes</taxon>
    </lineage>
</organism>
<proteinExistence type="predicted"/>
<reference evidence="1" key="1">
    <citation type="journal article" date="2015" name="Nature">
        <title>Complex archaea that bridge the gap between prokaryotes and eukaryotes.</title>
        <authorList>
            <person name="Spang A."/>
            <person name="Saw J.H."/>
            <person name="Jorgensen S.L."/>
            <person name="Zaremba-Niedzwiedzka K."/>
            <person name="Martijn J."/>
            <person name="Lind A.E."/>
            <person name="van Eijk R."/>
            <person name="Schleper C."/>
            <person name="Guy L."/>
            <person name="Ettema T.J."/>
        </authorList>
    </citation>
    <scope>NUCLEOTIDE SEQUENCE</scope>
</reference>
<dbReference type="AlphaFoldDB" id="A0A0F9KQY5"/>
<gene>
    <name evidence="1" type="ORF">LCGC14_1372900</name>
</gene>
<dbReference type="EMBL" id="LAZR01008688">
    <property type="protein sequence ID" value="KKM77156.1"/>
    <property type="molecule type" value="Genomic_DNA"/>
</dbReference>
<evidence type="ECO:0000313" key="1">
    <source>
        <dbReference type="EMBL" id="KKM77156.1"/>
    </source>
</evidence>
<accession>A0A0F9KQY5</accession>
<protein>
    <submittedName>
        <fullName evidence="1">Uncharacterized protein</fullName>
    </submittedName>
</protein>
<comment type="caution">
    <text evidence="1">The sequence shown here is derived from an EMBL/GenBank/DDBJ whole genome shotgun (WGS) entry which is preliminary data.</text>
</comment>
<name>A0A0F9KQY5_9ZZZZ</name>